<feature type="domain" description="TonB-dependent receptor-like beta-barrel" evidence="11">
    <location>
        <begin position="434"/>
        <end position="798"/>
    </location>
</feature>
<evidence type="ECO:0000256" key="1">
    <source>
        <dbReference type="ARBA" id="ARBA00004571"/>
    </source>
</evidence>
<evidence type="ECO:0000313" key="21">
    <source>
        <dbReference type="Proteomes" id="UP000283833"/>
    </source>
</evidence>
<keyword evidence="3 8" id="KW-1134">Transmembrane beta strand</keyword>
<dbReference type="InterPro" id="IPR037066">
    <property type="entry name" value="Plug_dom_sf"/>
</dbReference>
<organism evidence="13 20">
    <name type="scientific">Phocaeicola vulgatus</name>
    <name type="common">Bacteroides vulgatus</name>
    <dbReference type="NCBI Taxonomy" id="821"/>
    <lineage>
        <taxon>Bacteria</taxon>
        <taxon>Pseudomonadati</taxon>
        <taxon>Bacteroidota</taxon>
        <taxon>Bacteroidia</taxon>
        <taxon>Bacteroidales</taxon>
        <taxon>Bacteroidaceae</taxon>
        <taxon>Phocaeicola</taxon>
    </lineage>
</organism>
<dbReference type="EMBL" id="JAKNGO010000001">
    <property type="protein sequence ID" value="MCG4687013.1"/>
    <property type="molecule type" value="Genomic_DNA"/>
</dbReference>
<dbReference type="InterPro" id="IPR023997">
    <property type="entry name" value="TonB-dep_OMP_SusC/RagA_CS"/>
</dbReference>
<evidence type="ECO:0000256" key="9">
    <source>
        <dbReference type="RuleBase" id="RU003357"/>
    </source>
</evidence>
<dbReference type="Proteomes" id="UP000469427">
    <property type="component" value="Unassembled WGS sequence"/>
</dbReference>
<dbReference type="EMBL" id="WDBI01000014">
    <property type="protein sequence ID" value="KAB6526571.1"/>
    <property type="molecule type" value="Genomic_DNA"/>
</dbReference>
<dbReference type="Proteomes" id="UP000758576">
    <property type="component" value="Unassembled WGS sequence"/>
</dbReference>
<reference evidence="17" key="6">
    <citation type="submission" date="2022-01" db="EMBL/GenBank/DDBJ databases">
        <title>Collection of gut derived symbiotic bacterial strains cultured from healthy donors.</title>
        <authorList>
            <person name="Lin H."/>
            <person name="Kohout C."/>
            <person name="Waligurski E."/>
            <person name="Pamer E.G."/>
        </authorList>
    </citation>
    <scope>NUCLEOTIDE SEQUENCE</scope>
    <source>
        <strain evidence="17">DFI.6.72</strain>
    </source>
</reference>
<dbReference type="Proteomes" id="UP000061587">
    <property type="component" value="Chromosome"/>
</dbReference>
<name>A0A0P0LFQ5_PHOVU</name>
<evidence type="ECO:0000313" key="15">
    <source>
        <dbReference type="EMBL" id="MBU9138536.1"/>
    </source>
</evidence>
<evidence type="ECO:0000256" key="7">
    <source>
        <dbReference type="ARBA" id="ARBA00023237"/>
    </source>
</evidence>
<evidence type="ECO:0000313" key="19">
    <source>
        <dbReference type="EMBL" id="RGT89331.1"/>
    </source>
</evidence>
<keyword evidence="10" id="KW-0732">Signal</keyword>
<gene>
    <name evidence="13" type="ORF">BvMPK_0508</name>
    <name evidence="19" type="ORF">DWX04_16630</name>
    <name evidence="14" type="ORF">GAY98_10105</name>
    <name evidence="16" type="ORF">KSX14_02505</name>
    <name evidence="15" type="ORF">KTG10_07185</name>
    <name evidence="17" type="ORF">L0N01_00120</name>
    <name evidence="18" type="ORF">PL594_05220</name>
</gene>
<feature type="chain" id="PRO_5042679886" evidence="10">
    <location>
        <begin position="22"/>
        <end position="1017"/>
    </location>
</feature>
<evidence type="ECO:0000313" key="16">
    <source>
        <dbReference type="EMBL" id="MBV3487516.1"/>
    </source>
</evidence>
<feature type="domain" description="TonB-dependent receptor plug" evidence="12">
    <location>
        <begin position="113"/>
        <end position="222"/>
    </location>
</feature>
<evidence type="ECO:0000313" key="20">
    <source>
        <dbReference type="Proteomes" id="UP000061587"/>
    </source>
</evidence>
<keyword evidence="5 9" id="KW-0798">TonB box</keyword>
<keyword evidence="4 8" id="KW-0812">Transmembrane</keyword>
<dbReference type="PATRIC" id="fig|821.40.peg.605"/>
<dbReference type="AlphaFoldDB" id="A0A0P0LFQ5"/>
<dbReference type="EMBL" id="CP013020">
    <property type="protein sequence ID" value="ALK83136.1"/>
    <property type="molecule type" value="Genomic_DNA"/>
</dbReference>
<dbReference type="EMBL" id="JAHPYS010000011">
    <property type="protein sequence ID" value="MBU9138536.1"/>
    <property type="molecule type" value="Genomic_DNA"/>
</dbReference>
<evidence type="ECO:0000256" key="5">
    <source>
        <dbReference type="ARBA" id="ARBA00023077"/>
    </source>
</evidence>
<reference evidence="18" key="7">
    <citation type="submission" date="2023-01" db="EMBL/GenBank/DDBJ databases">
        <title>Human gut microbiome strain richness.</title>
        <authorList>
            <person name="Chen-Liaw A."/>
        </authorList>
    </citation>
    <scope>NUCLEOTIDE SEQUENCE</scope>
    <source>
        <strain evidence="18">H9_m1001271B151109d0_201107</strain>
    </source>
</reference>
<dbReference type="Proteomes" id="UP001210999">
    <property type="component" value="Unassembled WGS sequence"/>
</dbReference>
<comment type="subcellular location">
    <subcellularLocation>
        <location evidence="1 8">Cell outer membrane</location>
        <topology evidence="1 8">Multi-pass membrane protein</topology>
    </subcellularLocation>
</comment>
<dbReference type="Pfam" id="PF13715">
    <property type="entry name" value="CarbopepD_reg_2"/>
    <property type="match status" value="1"/>
</dbReference>
<dbReference type="Proteomes" id="UP001200843">
    <property type="component" value="Unassembled WGS sequence"/>
</dbReference>
<dbReference type="PROSITE" id="PS52016">
    <property type="entry name" value="TONB_DEPENDENT_REC_3"/>
    <property type="match status" value="1"/>
</dbReference>
<evidence type="ECO:0000256" key="4">
    <source>
        <dbReference type="ARBA" id="ARBA00022692"/>
    </source>
</evidence>
<dbReference type="InterPro" id="IPR036942">
    <property type="entry name" value="Beta-barrel_TonB_sf"/>
</dbReference>
<accession>A0A0P0LFQ5</accession>
<evidence type="ECO:0000313" key="14">
    <source>
        <dbReference type="EMBL" id="KAB6526571.1"/>
    </source>
</evidence>
<dbReference type="GO" id="GO:0009279">
    <property type="term" value="C:cell outer membrane"/>
    <property type="evidence" value="ECO:0007669"/>
    <property type="project" value="UniProtKB-SubCell"/>
</dbReference>
<proteinExistence type="inferred from homology"/>
<dbReference type="InterPro" id="IPR012910">
    <property type="entry name" value="Plug_dom"/>
</dbReference>
<evidence type="ECO:0000313" key="18">
    <source>
        <dbReference type="EMBL" id="MDB0850906.1"/>
    </source>
</evidence>
<dbReference type="Gene3D" id="2.40.170.20">
    <property type="entry name" value="TonB-dependent receptor, beta-barrel domain"/>
    <property type="match status" value="1"/>
</dbReference>
<evidence type="ECO:0000313" key="13">
    <source>
        <dbReference type="EMBL" id="ALK83136.1"/>
    </source>
</evidence>
<dbReference type="SUPFAM" id="SSF56935">
    <property type="entry name" value="Porins"/>
    <property type="match status" value="1"/>
</dbReference>
<dbReference type="InterPro" id="IPR023996">
    <property type="entry name" value="TonB-dep_OMP_SusC/RagA"/>
</dbReference>
<keyword evidence="7 8" id="KW-0998">Cell outer membrane</keyword>
<evidence type="ECO:0000259" key="12">
    <source>
        <dbReference type="Pfam" id="PF07715"/>
    </source>
</evidence>
<evidence type="ECO:0000256" key="8">
    <source>
        <dbReference type="PROSITE-ProRule" id="PRU01360"/>
    </source>
</evidence>
<dbReference type="SUPFAM" id="SSF49464">
    <property type="entry name" value="Carboxypeptidase regulatory domain-like"/>
    <property type="match status" value="1"/>
</dbReference>
<reference evidence="13 20" key="2">
    <citation type="journal article" date="2016" name="Genome Biol. Evol.">
        <title>Extensive mobilome-driven genome diversification in mouse gut-associated Bacteroides vulgatus mpk.</title>
        <authorList>
            <person name="Lange A."/>
            <person name="Beier S."/>
            <person name="Steimle A."/>
            <person name="Autenrieth I.B."/>
            <person name="Huson D.H."/>
            <person name="Frick J.S."/>
        </authorList>
    </citation>
    <scope>NUCLEOTIDE SEQUENCE [LARGE SCALE GENOMIC DNA]</scope>
    <source>
        <strain evidence="20">mpk</strain>
        <strain evidence="13">Mpk</strain>
    </source>
</reference>
<dbReference type="FunFam" id="2.60.40.1120:FF:000003">
    <property type="entry name" value="Outer membrane protein Omp121"/>
    <property type="match status" value="1"/>
</dbReference>
<evidence type="ECO:0000256" key="6">
    <source>
        <dbReference type="ARBA" id="ARBA00023136"/>
    </source>
</evidence>
<dbReference type="RefSeq" id="WP_057098617.1">
    <property type="nucleotide sequence ID" value="NZ_BAABYE010000001.1"/>
</dbReference>
<keyword evidence="13" id="KW-0675">Receptor</keyword>
<evidence type="ECO:0000256" key="2">
    <source>
        <dbReference type="ARBA" id="ARBA00022448"/>
    </source>
</evidence>
<evidence type="ECO:0000256" key="3">
    <source>
        <dbReference type="ARBA" id="ARBA00022452"/>
    </source>
</evidence>
<dbReference type="Gene3D" id="2.60.40.1120">
    <property type="entry name" value="Carboxypeptidase-like, regulatory domain"/>
    <property type="match status" value="1"/>
</dbReference>
<dbReference type="Pfam" id="PF07715">
    <property type="entry name" value="Plug"/>
    <property type="match status" value="1"/>
</dbReference>
<dbReference type="InterPro" id="IPR039426">
    <property type="entry name" value="TonB-dep_rcpt-like"/>
</dbReference>
<evidence type="ECO:0000256" key="10">
    <source>
        <dbReference type="SAM" id="SignalP"/>
    </source>
</evidence>
<sequence length="1017" mass="113304">MKRIRLINLILIMFCCCNMLAQNITVTGQVVDVTSEPIIGASVVVKGTTNGTITDFDGNFTLSVQKGETLHISYIGYVAQDVKVMGNQPVKVVMAEDTETLDEVVVVGTSMKKSDLTGAVASVSSKVLEEKPVTNVNQALQGRVAGVFISQPTRPTDDASIKIRGINTINGSTDPIYVIDGMVMDNSFSGFNAVNLNDVASIEVLKDASATALYGSRGSNGVVVITTKKGKKGEGKVSYDGWIGFQTYANTPKTMNTRQLFELRKEAYTNGYMQTNPDGDVNAYVNDVIMGSNTAFADYEFDAYDNNKNYDWLDAVSRTGVQHNHVVSLSNGNDKGSYYISFGYTDNKGVIEKSEQEKYTGRINADQQIKSWLKVGTNTTFTRTENTLVDDGVMNRARCANPMLEISDEIETLNWQGIFDQNNFNPLRSLKVDNDLVYNRLLSSNYININPIEGLNLRSTFSIDYAQKQQNKYTPNDIYESERYGTQGEAKDDRDTRTVWQWDNSLSYEVSFGKHKLNAMVGTSATRTTYNYINATATGFGTNLFGYHSLGSGYKKDQRGLSTAWSEQTLLSYIARVNYNYAGKYLLTATARYDGSSKFAKGNQWGIFPSVSAAWNITEEKFMKNQTIFDQLKLRAGFGIVGNQNIDDFAYLSLYNVSYTGTSDTGYTNSFVSNGRRGTPDISWEKQKQWNLGVDMAFLQNRVRLSVDAFLIKNKDLLMSHSLPTTTGFSSTIENIGAIENKGLEFALNANLVRAKDFEWNFAATLSMDKNKVTRLYGDNDVVYNVDSDRNIQKEGNLFLGESRNTIYIWKTGGIAQEIDMDRLNKINWNGYNVNPGDLYPLDYDNNGQIDQNDRVVIGSTDPKFYGGFSTDFSWKGLSLNAVFSYSYGAKKLSPWYETLIGSTGSGVASTDLLDRWTPENTDAEFPRVLAGFDYNHYGASSMDFSVQKASFLRLSALTLAYTFPTKVINALKLTNLRVYATGSNLFCLTNYNGYDPETGDWYPPTRMYTFGLNLAF</sequence>
<dbReference type="Gene3D" id="2.170.130.10">
    <property type="entry name" value="TonB-dependent receptor, plug domain"/>
    <property type="match status" value="1"/>
</dbReference>
<dbReference type="EMBL" id="JAHOGA010000003">
    <property type="protein sequence ID" value="MBV3487516.1"/>
    <property type="molecule type" value="Genomic_DNA"/>
</dbReference>
<dbReference type="Pfam" id="PF00593">
    <property type="entry name" value="TonB_dep_Rec_b-barrel"/>
    <property type="match status" value="1"/>
</dbReference>
<dbReference type="NCBIfam" id="TIGR04057">
    <property type="entry name" value="SusC_RagA_signa"/>
    <property type="match status" value="1"/>
</dbReference>
<reference evidence="20" key="1">
    <citation type="submission" date="2015-10" db="EMBL/GenBank/DDBJ databases">
        <title>Extensive mobilome-driven genome diversification in gut-associated Bacteroides vulgatus mpk.</title>
        <authorList>
            <person name="Beier S."/>
            <person name="Lange A."/>
            <person name="Huson D.H."/>
            <person name="Frick J.-S."/>
            <person name="Autenrieth I.B."/>
        </authorList>
    </citation>
    <scope>NUCLEOTIDE SEQUENCE [LARGE SCALE GENOMIC DNA]</scope>
    <source>
        <strain evidence="20">mpk</strain>
    </source>
</reference>
<dbReference type="InterPro" id="IPR000531">
    <property type="entry name" value="Beta-barrel_TonB"/>
</dbReference>
<reference evidence="19 21" key="3">
    <citation type="submission" date="2018-08" db="EMBL/GenBank/DDBJ databases">
        <title>A genome reference for cultivated species of the human gut microbiota.</title>
        <authorList>
            <person name="Zou Y."/>
            <person name="Xue W."/>
            <person name="Luo G."/>
        </authorList>
    </citation>
    <scope>NUCLEOTIDE SEQUENCE [LARGE SCALE GENOMIC DNA]</scope>
    <source>
        <strain evidence="19 21">AF18-14</strain>
    </source>
</reference>
<evidence type="ECO:0000313" key="17">
    <source>
        <dbReference type="EMBL" id="MCG4687013.1"/>
    </source>
</evidence>
<comment type="similarity">
    <text evidence="8 9">Belongs to the TonB-dependent receptor family.</text>
</comment>
<evidence type="ECO:0000259" key="11">
    <source>
        <dbReference type="Pfam" id="PF00593"/>
    </source>
</evidence>
<evidence type="ECO:0000313" key="22">
    <source>
        <dbReference type="Proteomes" id="UP000469427"/>
    </source>
</evidence>
<reference evidence="14 22" key="4">
    <citation type="journal article" date="2019" name="Nat. Med.">
        <title>A library of human gut bacterial isolates paired with longitudinal multiomics data enables mechanistic microbiome research.</title>
        <authorList>
            <person name="Poyet M."/>
            <person name="Groussin M."/>
            <person name="Gibbons S.M."/>
            <person name="Avila-Pacheco J."/>
            <person name="Jiang X."/>
            <person name="Kearney S.M."/>
            <person name="Perrotta A.R."/>
            <person name="Berdy B."/>
            <person name="Zhao S."/>
            <person name="Lieberman T.D."/>
            <person name="Swanson P.K."/>
            <person name="Smith M."/>
            <person name="Roesemann S."/>
            <person name="Alexander J.E."/>
            <person name="Rich S.A."/>
            <person name="Livny J."/>
            <person name="Vlamakis H."/>
            <person name="Clish C."/>
            <person name="Bullock K."/>
            <person name="Deik A."/>
            <person name="Scott J."/>
            <person name="Pierce K.A."/>
            <person name="Xavier R.J."/>
            <person name="Alm E.J."/>
        </authorList>
    </citation>
    <scope>NUCLEOTIDE SEQUENCE [LARGE SCALE GENOMIC DNA]</scope>
    <source>
        <strain evidence="14 22">BIOML-A122</strain>
    </source>
</reference>
<protein>
    <submittedName>
        <fullName evidence="13 14">TonB-dependent receptor</fullName>
    </submittedName>
</protein>
<keyword evidence="6 8" id="KW-0472">Membrane</keyword>
<dbReference type="Proteomes" id="UP000736888">
    <property type="component" value="Unassembled WGS sequence"/>
</dbReference>
<reference evidence="15" key="5">
    <citation type="submission" date="2021-06" db="EMBL/GenBank/DDBJ databases">
        <title>Collection of gut derived symbiotic bacterial strains cultured from healthy donors.</title>
        <authorList>
            <person name="Lin H."/>
            <person name="Littmann E."/>
            <person name="Pamer E.G."/>
        </authorList>
    </citation>
    <scope>NUCLEOTIDE SEQUENCE</scope>
    <source>
        <strain evidence="16">MSK.19.85</strain>
        <strain evidence="15">MSK.6.33</strain>
    </source>
</reference>
<feature type="signal peptide" evidence="10">
    <location>
        <begin position="1"/>
        <end position="21"/>
    </location>
</feature>
<dbReference type="EMBL" id="QRXI01000025">
    <property type="protein sequence ID" value="RGT89331.1"/>
    <property type="molecule type" value="Genomic_DNA"/>
</dbReference>
<dbReference type="EMBL" id="JAQKEI010000005">
    <property type="protein sequence ID" value="MDB0850906.1"/>
    <property type="molecule type" value="Genomic_DNA"/>
</dbReference>
<dbReference type="InterPro" id="IPR008969">
    <property type="entry name" value="CarboxyPept-like_regulatory"/>
</dbReference>
<keyword evidence="2 8" id="KW-0813">Transport</keyword>
<dbReference type="Proteomes" id="UP000283833">
    <property type="component" value="Unassembled WGS sequence"/>
</dbReference>
<dbReference type="NCBIfam" id="TIGR04056">
    <property type="entry name" value="OMP_RagA_SusC"/>
    <property type="match status" value="1"/>
</dbReference>